<reference evidence="3 4" key="2">
    <citation type="submission" date="2015-11" db="EMBL/GenBank/DDBJ databases">
        <title>Genomes and virulence difference between two physiological races of Phytophthora nicotianae.</title>
        <authorList>
            <person name="Liu H."/>
            <person name="Ma X."/>
            <person name="Yu H."/>
            <person name="Fang D."/>
            <person name="Li Y."/>
            <person name="Wang X."/>
            <person name="Wang W."/>
            <person name="Dong Y."/>
            <person name="Xiao B."/>
        </authorList>
    </citation>
    <scope>NUCLEOTIDE SEQUENCE [LARGE SCALE GENOMIC DNA]</scope>
    <source>
        <strain evidence="3">Race 0</strain>
        <strain evidence="4">race 0</strain>
    </source>
</reference>
<accession>A0A0W8AY71</accession>
<evidence type="ECO:0000313" key="4">
    <source>
        <dbReference type="Proteomes" id="UP000052943"/>
    </source>
</evidence>
<feature type="transmembrane region" description="Helical" evidence="1">
    <location>
        <begin position="12"/>
        <end position="32"/>
    </location>
</feature>
<dbReference type="VEuPathDB" id="FungiDB:PPTG_10192"/>
<keyword evidence="1" id="KW-1133">Transmembrane helix</keyword>
<evidence type="ECO:0000313" key="3">
    <source>
        <dbReference type="EMBL" id="KUF64334.1"/>
    </source>
</evidence>
<reference evidence="2 5" key="1">
    <citation type="submission" date="2013-11" db="EMBL/GenBank/DDBJ databases">
        <title>The Genome Sequence of Phytophthora parasitica CJ05E6.</title>
        <authorList>
            <consortium name="The Broad Institute Genomics Platform"/>
            <person name="Russ C."/>
            <person name="Tyler B."/>
            <person name="Panabieres F."/>
            <person name="Shan W."/>
            <person name="Tripathy S."/>
            <person name="Grunwald N."/>
            <person name="Machado M."/>
            <person name="Johnson C.S."/>
            <person name="Arredondo F."/>
            <person name="Hong C."/>
            <person name="Coffey M."/>
            <person name="Young S.K."/>
            <person name="Zeng Q."/>
            <person name="Gargeya S."/>
            <person name="Fitzgerald M."/>
            <person name="Abouelleil A."/>
            <person name="Alvarado L."/>
            <person name="Chapman S.B."/>
            <person name="Gainer-Dewar J."/>
            <person name="Goldberg J."/>
            <person name="Griggs A."/>
            <person name="Gujja S."/>
            <person name="Hansen M."/>
            <person name="Howarth C."/>
            <person name="Imamovic A."/>
            <person name="Ireland A."/>
            <person name="Larimer J."/>
            <person name="McCowan C."/>
            <person name="Murphy C."/>
            <person name="Pearson M."/>
            <person name="Poon T.W."/>
            <person name="Priest M."/>
            <person name="Roberts A."/>
            <person name="Saif S."/>
            <person name="Shea T."/>
            <person name="Sykes S."/>
            <person name="Wortman J."/>
            <person name="Nusbaum C."/>
            <person name="Birren B."/>
        </authorList>
    </citation>
    <scope>NUCLEOTIDE SEQUENCE [LARGE SCALE GENOMIC DNA]</scope>
    <source>
        <strain evidence="2 5">CJ05E6</strain>
    </source>
</reference>
<keyword evidence="1" id="KW-0472">Membrane</keyword>
<evidence type="ECO:0000313" key="5">
    <source>
        <dbReference type="Proteomes" id="UP000053864"/>
    </source>
</evidence>
<dbReference type="EMBL" id="KI671989">
    <property type="protein sequence ID" value="ETL44255.1"/>
    <property type="molecule type" value="Genomic_DNA"/>
</dbReference>
<protein>
    <submittedName>
        <fullName evidence="2">Uncharacterized protein</fullName>
    </submittedName>
</protein>
<accession>W2JCW2</accession>
<proteinExistence type="predicted"/>
<dbReference type="Proteomes" id="UP000053864">
    <property type="component" value="Unassembled WGS sequence"/>
</dbReference>
<name>W2JCW2_PHYNI</name>
<dbReference type="EMBL" id="LNFO01006137">
    <property type="protein sequence ID" value="KUF64334.1"/>
    <property type="molecule type" value="Genomic_DNA"/>
</dbReference>
<dbReference type="Proteomes" id="UP000052943">
    <property type="component" value="Unassembled WGS sequence"/>
</dbReference>
<gene>
    <name evidence="3" type="ORF">AM587_10016007</name>
    <name evidence="2" type="ORF">L916_05389</name>
</gene>
<sequence length="141" mass="15943">MTCLESSHLRIAMALSAAGMLLMPVFGLLFRFQPHYVHGLQTSASNAEINCYLVGGLYAGLFLVCGLLLSLKTRGFFDKIHDKAQDDISRRNQRFRLPFMELESKEFVKAMEDMDRRTAVVPMPKQTLELPTKYPGKVDTV</sequence>
<evidence type="ECO:0000313" key="2">
    <source>
        <dbReference type="EMBL" id="ETL44255.1"/>
    </source>
</evidence>
<keyword evidence="1" id="KW-0812">Transmembrane</keyword>
<feature type="transmembrane region" description="Helical" evidence="1">
    <location>
        <begin position="52"/>
        <end position="71"/>
    </location>
</feature>
<evidence type="ECO:0000256" key="1">
    <source>
        <dbReference type="SAM" id="Phobius"/>
    </source>
</evidence>
<dbReference type="OrthoDB" id="106974at2759"/>
<organism evidence="2 5">
    <name type="scientific">Phytophthora nicotianae</name>
    <name type="common">Potato buckeye rot agent</name>
    <name type="synonym">Phytophthora parasitica</name>
    <dbReference type="NCBI Taxonomy" id="4792"/>
    <lineage>
        <taxon>Eukaryota</taxon>
        <taxon>Sar</taxon>
        <taxon>Stramenopiles</taxon>
        <taxon>Oomycota</taxon>
        <taxon>Peronosporomycetes</taxon>
        <taxon>Peronosporales</taxon>
        <taxon>Peronosporaceae</taxon>
        <taxon>Phytophthora</taxon>
    </lineage>
</organism>
<dbReference type="AlphaFoldDB" id="W2JCW2"/>